<keyword evidence="3" id="KW-1185">Reference proteome</keyword>
<gene>
    <name evidence="2" type="ORF">BIV57_10245</name>
</gene>
<dbReference type="EMBL" id="MLCF01000048">
    <property type="protein sequence ID" value="OIV37576.1"/>
    <property type="molecule type" value="Genomic_DNA"/>
</dbReference>
<dbReference type="Proteomes" id="UP000243342">
    <property type="component" value="Unassembled WGS sequence"/>
</dbReference>
<dbReference type="RefSeq" id="WP_071656448.1">
    <property type="nucleotide sequence ID" value="NZ_MLCF01000048.1"/>
</dbReference>
<dbReference type="InterPro" id="IPR045596">
    <property type="entry name" value="DUF6459"/>
</dbReference>
<dbReference type="OrthoDB" id="3218510at2"/>
<reference evidence="2 3" key="1">
    <citation type="submission" date="2016-10" db="EMBL/GenBank/DDBJ databases">
        <title>Genome sequence of Streptomyces gilvigriseus MUSC 26.</title>
        <authorList>
            <person name="Lee L.-H."/>
            <person name="Ser H.-L."/>
        </authorList>
    </citation>
    <scope>NUCLEOTIDE SEQUENCE [LARGE SCALE GENOMIC DNA]</scope>
    <source>
        <strain evidence="2 3">MUSC 26</strain>
    </source>
</reference>
<dbReference type="Pfam" id="PF20060">
    <property type="entry name" value="DUF6459"/>
    <property type="match status" value="1"/>
</dbReference>
<name>A0A1J7C7R2_9ACTN</name>
<sequence>MTHRPTAARARTTTTSTAASTTTAAAGAAALSDAERLRRARQRAATGFARHLLEVLCRRRPATHLARFTTPQVQALIARLAQRGDLAGSVGGDPRLLPPHPSSPAEGVLEVCGRVAGRTRSRALAFRLERDARDGSWRCTRLELG</sequence>
<organism evidence="2 3">
    <name type="scientific">Mangrovactinospora gilvigrisea</name>
    <dbReference type="NCBI Taxonomy" id="1428644"/>
    <lineage>
        <taxon>Bacteria</taxon>
        <taxon>Bacillati</taxon>
        <taxon>Actinomycetota</taxon>
        <taxon>Actinomycetes</taxon>
        <taxon>Kitasatosporales</taxon>
        <taxon>Streptomycetaceae</taxon>
        <taxon>Mangrovactinospora</taxon>
    </lineage>
</organism>
<dbReference type="AlphaFoldDB" id="A0A1J7C7R2"/>
<accession>A0A1J7C7R2</accession>
<feature type="compositionally biased region" description="Low complexity" evidence="1">
    <location>
        <begin position="7"/>
        <end position="23"/>
    </location>
</feature>
<evidence type="ECO:0000313" key="2">
    <source>
        <dbReference type="EMBL" id="OIV37576.1"/>
    </source>
</evidence>
<evidence type="ECO:0000313" key="3">
    <source>
        <dbReference type="Proteomes" id="UP000243342"/>
    </source>
</evidence>
<proteinExistence type="predicted"/>
<evidence type="ECO:0000256" key="1">
    <source>
        <dbReference type="SAM" id="MobiDB-lite"/>
    </source>
</evidence>
<comment type="caution">
    <text evidence="2">The sequence shown here is derived from an EMBL/GenBank/DDBJ whole genome shotgun (WGS) entry which is preliminary data.</text>
</comment>
<protein>
    <submittedName>
        <fullName evidence="2">Uncharacterized protein</fullName>
    </submittedName>
</protein>
<feature type="region of interest" description="Disordered" evidence="1">
    <location>
        <begin position="1"/>
        <end position="23"/>
    </location>
</feature>